<protein>
    <submittedName>
        <fullName evidence="1">Uncharacterized protein</fullName>
    </submittedName>
</protein>
<evidence type="ECO:0000313" key="1">
    <source>
        <dbReference type="EMBL" id="TFU29586.1"/>
    </source>
</evidence>
<accession>A0A4Y9FKK1</accession>
<comment type="caution">
    <text evidence="1">The sequence shown here is derived from an EMBL/GenBank/DDBJ whole genome shotgun (WGS) entry which is preliminary data.</text>
</comment>
<name>A0A4Y9FKK1_STRAI</name>
<organism evidence="1 2">
    <name type="scientific">Streptococcus acidominimus</name>
    <dbReference type="NCBI Taxonomy" id="1326"/>
    <lineage>
        <taxon>Bacteria</taxon>
        <taxon>Bacillati</taxon>
        <taxon>Bacillota</taxon>
        <taxon>Bacilli</taxon>
        <taxon>Lactobacillales</taxon>
        <taxon>Streptococcaceae</taxon>
        <taxon>Streptococcus</taxon>
    </lineage>
</organism>
<dbReference type="EMBL" id="SPQA01000050">
    <property type="protein sequence ID" value="TFU29586.1"/>
    <property type="molecule type" value="Genomic_DNA"/>
</dbReference>
<proteinExistence type="predicted"/>
<dbReference type="AlphaFoldDB" id="A0A4Y9FKK1"/>
<dbReference type="Proteomes" id="UP000297747">
    <property type="component" value="Unassembled WGS sequence"/>
</dbReference>
<evidence type="ECO:0000313" key="2">
    <source>
        <dbReference type="Proteomes" id="UP000297747"/>
    </source>
</evidence>
<gene>
    <name evidence="1" type="ORF">E4U01_09470</name>
</gene>
<dbReference type="RefSeq" id="WP_135053429.1">
    <property type="nucleotide sequence ID" value="NZ_CAKOCW010000056.1"/>
</dbReference>
<reference evidence="1 2" key="1">
    <citation type="submission" date="2019-03" db="EMBL/GenBank/DDBJ databases">
        <title>Diversity of the mouse oral microbiome.</title>
        <authorList>
            <person name="Joseph S."/>
            <person name="Aduse-Opoku J."/>
            <person name="Curtis M."/>
            <person name="Wade W."/>
            <person name="Hashim A."/>
        </authorList>
    </citation>
    <scope>NUCLEOTIDE SEQUENCE [LARGE SCALE GENOMIC DNA]</scope>
    <source>
        <strain evidence="1 2">HT4</strain>
    </source>
</reference>
<sequence>MDKRLKFNKDVLIIPSKKGCSKIKIIPIENRKKNLIISFRKNDNGYSKIEKFKTDFMEYITNKRYETTDIKTIALLLELFIKWRRV</sequence>